<dbReference type="AlphaFoldDB" id="A0A7H0Y2J6"/>
<proteinExistence type="predicted"/>
<gene>
    <name evidence="1" type="ORF">IAQ67_15500</name>
</gene>
<reference evidence="1 2" key="1">
    <citation type="submission" date="2020-09" db="EMBL/GenBank/DDBJ databases">
        <title>Characterization of Paenibacillus peoriae strain ZF390 with broad-spectrum antimicrobial activity as a potential biocontrol agent.</title>
        <authorList>
            <person name="Li L."/>
            <person name="Zhao Y."/>
            <person name="Li B."/>
            <person name="Xie X."/>
        </authorList>
    </citation>
    <scope>NUCLEOTIDE SEQUENCE [LARGE SCALE GENOMIC DNA]</scope>
    <source>
        <strain evidence="1 2">ZF390</strain>
    </source>
</reference>
<dbReference type="RefSeq" id="WP_190297208.1">
    <property type="nucleotide sequence ID" value="NZ_CP061172.1"/>
</dbReference>
<sequence>MHTKRNLTIEEFQEIKELVNKAIYAINKEAANPFIKRLEFMRVTLTIGAPQSNIVGELVAYTKAASGQVKDKEHWIRAVNQSLYKLNSNTLLD</sequence>
<dbReference type="EMBL" id="CP061172">
    <property type="protein sequence ID" value="QNR65304.1"/>
    <property type="molecule type" value="Genomic_DNA"/>
</dbReference>
<organism evidence="1 2">
    <name type="scientific">Paenibacillus peoriae</name>
    <dbReference type="NCBI Taxonomy" id="59893"/>
    <lineage>
        <taxon>Bacteria</taxon>
        <taxon>Bacillati</taxon>
        <taxon>Bacillota</taxon>
        <taxon>Bacilli</taxon>
        <taxon>Bacillales</taxon>
        <taxon>Paenibacillaceae</taxon>
        <taxon>Paenibacillus</taxon>
    </lineage>
</organism>
<name>A0A7H0Y2J6_9BACL</name>
<protein>
    <submittedName>
        <fullName evidence="1">Uncharacterized protein</fullName>
    </submittedName>
</protein>
<dbReference type="Proteomes" id="UP000516384">
    <property type="component" value="Chromosome"/>
</dbReference>
<evidence type="ECO:0000313" key="2">
    <source>
        <dbReference type="Proteomes" id="UP000516384"/>
    </source>
</evidence>
<accession>A0A7H0Y2J6</accession>
<evidence type="ECO:0000313" key="1">
    <source>
        <dbReference type="EMBL" id="QNR65304.1"/>
    </source>
</evidence>